<dbReference type="GO" id="GO:0008999">
    <property type="term" value="F:protein-N-terminal-alanine acetyltransferase activity"/>
    <property type="evidence" value="ECO:0007669"/>
    <property type="project" value="TreeGrafter"/>
</dbReference>
<dbReference type="PANTHER" id="PTHR43441">
    <property type="entry name" value="RIBOSOMAL-PROTEIN-SERINE ACETYLTRANSFERASE"/>
    <property type="match status" value="1"/>
</dbReference>
<accession>A0AAD6IMD4</accession>
<gene>
    <name evidence="2" type="ORF">N7460_000309</name>
</gene>
<evidence type="ECO:0000259" key="1">
    <source>
        <dbReference type="PROSITE" id="PS51186"/>
    </source>
</evidence>
<comment type="caution">
    <text evidence="2">The sequence shown here is derived from an EMBL/GenBank/DDBJ whole genome shotgun (WGS) entry which is preliminary data.</text>
</comment>
<dbReference type="InterPro" id="IPR016181">
    <property type="entry name" value="Acyl_CoA_acyltransferase"/>
</dbReference>
<name>A0AAD6IMD4_PENCN</name>
<evidence type="ECO:0000313" key="2">
    <source>
        <dbReference type="EMBL" id="KAJ6057035.1"/>
    </source>
</evidence>
<dbReference type="FunFam" id="3.40.630.30:FF:000047">
    <property type="entry name" value="Acetyltransferase, GNAT family"/>
    <property type="match status" value="1"/>
</dbReference>
<protein>
    <submittedName>
        <fullName evidence="2">Acyl-CoA N-acyltransferase</fullName>
    </submittedName>
</protein>
<dbReference type="AlphaFoldDB" id="A0AAD6IMD4"/>
<dbReference type="InterPro" id="IPR000182">
    <property type="entry name" value="GNAT_dom"/>
</dbReference>
<dbReference type="GO" id="GO:1990189">
    <property type="term" value="F:protein N-terminal-serine acetyltransferase activity"/>
    <property type="evidence" value="ECO:0007669"/>
    <property type="project" value="TreeGrafter"/>
</dbReference>
<reference evidence="2" key="1">
    <citation type="journal article" date="2023" name="IMA Fungus">
        <title>Comparative genomic study of the Penicillium genus elucidates a diverse pangenome and 15 lateral gene transfer events.</title>
        <authorList>
            <person name="Petersen C."/>
            <person name="Sorensen T."/>
            <person name="Nielsen M.R."/>
            <person name="Sondergaard T.E."/>
            <person name="Sorensen J.L."/>
            <person name="Fitzpatrick D.A."/>
            <person name="Frisvad J.C."/>
            <person name="Nielsen K.L."/>
        </authorList>
    </citation>
    <scope>NUCLEOTIDE SEQUENCE</scope>
    <source>
        <strain evidence="2">IBT 15450</strain>
    </source>
</reference>
<dbReference type="InterPro" id="IPR051908">
    <property type="entry name" value="Ribosomal_N-acetyltransferase"/>
</dbReference>
<dbReference type="PROSITE" id="PS51186">
    <property type="entry name" value="GNAT"/>
    <property type="match status" value="1"/>
</dbReference>
<keyword evidence="3" id="KW-1185">Reference proteome</keyword>
<sequence>MHGHVGFPVHKAYATLPPQITFTGRYVLVEPLDAKHIDDLYANLGQPEHHSLWTYLPAGPFQDKESFTEFVGSLTQNKGSVFYAVVDRAQRKAVGFFSLMRIDLENRVVEIGYILFSPLLQRTTAATEAFYMTARAVFEDLHFRRLEWKCNDLNDLSKRAAARFGFTAEGVFRQHMVVKGSNRDTAWFSIIDSEWPALQDAFAKWLDPLNFDGDGIQRCSLGSFRRT</sequence>
<dbReference type="Pfam" id="PF13302">
    <property type="entry name" value="Acetyltransf_3"/>
    <property type="match status" value="1"/>
</dbReference>
<organism evidence="2 3">
    <name type="scientific">Penicillium canescens</name>
    <dbReference type="NCBI Taxonomy" id="5083"/>
    <lineage>
        <taxon>Eukaryota</taxon>
        <taxon>Fungi</taxon>
        <taxon>Dikarya</taxon>
        <taxon>Ascomycota</taxon>
        <taxon>Pezizomycotina</taxon>
        <taxon>Eurotiomycetes</taxon>
        <taxon>Eurotiomycetidae</taxon>
        <taxon>Eurotiales</taxon>
        <taxon>Aspergillaceae</taxon>
        <taxon>Penicillium</taxon>
    </lineage>
</organism>
<dbReference type="SUPFAM" id="SSF55729">
    <property type="entry name" value="Acyl-CoA N-acyltransferases (Nat)"/>
    <property type="match status" value="1"/>
</dbReference>
<dbReference type="Proteomes" id="UP001219568">
    <property type="component" value="Unassembled WGS sequence"/>
</dbReference>
<reference evidence="2" key="2">
    <citation type="submission" date="2023-01" db="EMBL/GenBank/DDBJ databases">
        <authorList>
            <person name="Petersen C."/>
        </authorList>
    </citation>
    <scope>NUCLEOTIDE SEQUENCE</scope>
    <source>
        <strain evidence="2">IBT 15450</strain>
    </source>
</reference>
<evidence type="ECO:0000313" key="3">
    <source>
        <dbReference type="Proteomes" id="UP001219568"/>
    </source>
</evidence>
<dbReference type="EMBL" id="JAQJZL010000001">
    <property type="protein sequence ID" value="KAJ6057035.1"/>
    <property type="molecule type" value="Genomic_DNA"/>
</dbReference>
<proteinExistence type="predicted"/>
<dbReference type="Gene3D" id="3.40.630.30">
    <property type="match status" value="1"/>
</dbReference>
<feature type="domain" description="N-acetyltransferase" evidence="1">
    <location>
        <begin position="27"/>
        <end position="184"/>
    </location>
</feature>
<dbReference type="PANTHER" id="PTHR43441:SF2">
    <property type="entry name" value="FAMILY ACETYLTRANSFERASE, PUTATIVE (AFU_ORTHOLOGUE AFUA_7G00850)-RELATED"/>
    <property type="match status" value="1"/>
</dbReference>